<keyword evidence="2" id="KW-1185">Reference proteome</keyword>
<evidence type="ECO:0000313" key="1">
    <source>
        <dbReference type="EMBL" id="MCY6370827.1"/>
    </source>
</evidence>
<dbReference type="RefSeq" id="WP_268049673.1">
    <property type="nucleotide sequence ID" value="NZ_JAPQES010000003.1"/>
</dbReference>
<dbReference type="Proteomes" id="UP001079657">
    <property type="component" value="Unassembled WGS sequence"/>
</dbReference>
<gene>
    <name evidence="1" type="ORF">OXH55_09310</name>
</gene>
<organism evidence="1 2">
    <name type="scientific">Clostridium ganghwense</name>
    <dbReference type="NCBI Taxonomy" id="312089"/>
    <lineage>
        <taxon>Bacteria</taxon>
        <taxon>Bacillati</taxon>
        <taxon>Bacillota</taxon>
        <taxon>Clostridia</taxon>
        <taxon>Eubacteriales</taxon>
        <taxon>Clostridiaceae</taxon>
        <taxon>Clostridium</taxon>
    </lineage>
</organism>
<comment type="caution">
    <text evidence="1">The sequence shown here is derived from an EMBL/GenBank/DDBJ whole genome shotgun (WGS) entry which is preliminary data.</text>
</comment>
<accession>A0ABT4CP73</accession>
<dbReference type="EMBL" id="JAPQES010000003">
    <property type="protein sequence ID" value="MCY6370827.1"/>
    <property type="molecule type" value="Genomic_DNA"/>
</dbReference>
<reference evidence="1" key="1">
    <citation type="submission" date="2022-12" db="EMBL/GenBank/DDBJ databases">
        <authorList>
            <person name="Wang J."/>
        </authorList>
    </citation>
    <scope>NUCLEOTIDE SEQUENCE</scope>
    <source>
        <strain evidence="1">HY-42-06</strain>
    </source>
</reference>
<name>A0ABT4CP73_9CLOT</name>
<evidence type="ECO:0000313" key="2">
    <source>
        <dbReference type="Proteomes" id="UP001079657"/>
    </source>
</evidence>
<sequence>MEDNEIYIDKEVIEKVIFELKEINNCCPDYVLKKRISDVTNMLMKASNYNEDKPLQEIIHEKMKEAAHRNPELHSKLYMLYRSLSEGKTSEEDARQLFEAYLQIYPYDTLIY</sequence>
<proteinExistence type="predicted"/>
<protein>
    <submittedName>
        <fullName evidence="1">Uncharacterized protein</fullName>
    </submittedName>
</protein>